<proteinExistence type="predicted"/>
<dbReference type="SUPFAM" id="SSF46785">
    <property type="entry name" value="Winged helix' DNA-binding domain"/>
    <property type="match status" value="1"/>
</dbReference>
<dbReference type="PRINTS" id="PR00034">
    <property type="entry name" value="HTHCRP"/>
</dbReference>
<reference evidence="6" key="1">
    <citation type="journal article" date="2014" name="Int. J. Syst. Evol. Microbiol.">
        <title>Complete genome of a new Firmicutes species belonging to the dominant human colonic microbiota ('Ruminococcus bicirculans') reveals two chromosomes and a selective capacity to utilize plant glucans.</title>
        <authorList>
            <consortium name="NISC Comparative Sequencing Program"/>
            <person name="Wegmann U."/>
            <person name="Louis P."/>
            <person name="Goesmann A."/>
            <person name="Henrissat B."/>
            <person name="Duncan S.H."/>
            <person name="Flint H.J."/>
        </authorList>
    </citation>
    <scope>NUCLEOTIDE SEQUENCE</scope>
    <source>
        <strain evidence="6">CCM 8490</strain>
    </source>
</reference>
<dbReference type="RefSeq" id="WP_120213707.1">
    <property type="nucleotide sequence ID" value="NZ_BMCW01000004.1"/>
</dbReference>
<comment type="caution">
    <text evidence="7">The sequence shown here is derived from an EMBL/GenBank/DDBJ whole genome shotgun (WGS) entry which is preliminary data.</text>
</comment>
<reference evidence="9" key="3">
    <citation type="journal article" date="2019" name="Int. J. Syst. Evol. Microbiol.">
        <title>The Global Catalogue of Microorganisms (GCM) 10K type strain sequencing project: providing services to taxonomists for standard genome sequencing and annotation.</title>
        <authorList>
            <consortium name="The Broad Institute Genomics Platform"/>
            <consortium name="The Broad Institute Genome Sequencing Center for Infectious Disease"/>
            <person name="Wu L."/>
            <person name="Ma J."/>
        </authorList>
    </citation>
    <scope>NUCLEOTIDE SEQUENCE [LARGE SCALE GENOMIC DNA]</scope>
    <source>
        <strain evidence="9">CCM 8490</strain>
    </source>
</reference>
<keyword evidence="1" id="KW-0805">Transcription regulation</keyword>
<keyword evidence="2" id="KW-0238">DNA-binding</keyword>
<dbReference type="Gene3D" id="1.10.10.10">
    <property type="entry name" value="Winged helix-like DNA-binding domain superfamily/Winged helix DNA-binding domain"/>
    <property type="match status" value="1"/>
</dbReference>
<feature type="domain" description="HTH crp-type" evidence="5">
    <location>
        <begin position="131"/>
        <end position="198"/>
    </location>
</feature>
<dbReference type="Proteomes" id="UP000285906">
    <property type="component" value="Unassembled WGS sequence"/>
</dbReference>
<reference evidence="6" key="4">
    <citation type="submission" date="2024-05" db="EMBL/GenBank/DDBJ databases">
        <authorList>
            <person name="Sun Q."/>
            <person name="Sedlacek I."/>
        </authorList>
    </citation>
    <scope>NUCLEOTIDE SEQUENCE</scope>
    <source>
        <strain evidence="6">CCM 8490</strain>
    </source>
</reference>
<dbReference type="GO" id="GO:0006355">
    <property type="term" value="P:regulation of DNA-templated transcription"/>
    <property type="evidence" value="ECO:0007669"/>
    <property type="project" value="InterPro"/>
</dbReference>
<evidence type="ECO:0000256" key="3">
    <source>
        <dbReference type="ARBA" id="ARBA00023163"/>
    </source>
</evidence>
<protein>
    <submittedName>
        <fullName evidence="7">CRP-like cAMP-binding protein</fullName>
    </submittedName>
    <submittedName>
        <fullName evidence="6">Crp/Fnr family transcriptional regulator</fullName>
    </submittedName>
</protein>
<dbReference type="PROSITE" id="PS51063">
    <property type="entry name" value="HTH_CRP_2"/>
    <property type="match status" value="1"/>
</dbReference>
<dbReference type="PROSITE" id="PS50042">
    <property type="entry name" value="CNMP_BINDING_3"/>
    <property type="match status" value="1"/>
</dbReference>
<evidence type="ECO:0000313" key="9">
    <source>
        <dbReference type="Proteomes" id="UP000658202"/>
    </source>
</evidence>
<dbReference type="SMART" id="SM00100">
    <property type="entry name" value="cNMP"/>
    <property type="match status" value="1"/>
</dbReference>
<dbReference type="Gene3D" id="2.60.120.10">
    <property type="entry name" value="Jelly Rolls"/>
    <property type="match status" value="1"/>
</dbReference>
<dbReference type="GO" id="GO:0003677">
    <property type="term" value="F:DNA binding"/>
    <property type="evidence" value="ECO:0007669"/>
    <property type="project" value="UniProtKB-KW"/>
</dbReference>
<dbReference type="InterPro" id="IPR018490">
    <property type="entry name" value="cNMP-bd_dom_sf"/>
</dbReference>
<keyword evidence="3" id="KW-0804">Transcription</keyword>
<reference evidence="7 8" key="2">
    <citation type="submission" date="2018-09" db="EMBL/GenBank/DDBJ databases">
        <title>Genomic Encyclopedia of Archaeal and Bacterial Type Strains, Phase II (KMG-II): from individual species to whole genera.</title>
        <authorList>
            <person name="Goeker M."/>
        </authorList>
    </citation>
    <scope>NUCLEOTIDE SEQUENCE [LARGE SCALE GENOMIC DNA]</scope>
    <source>
        <strain evidence="7 8">DSM 27620</strain>
    </source>
</reference>
<accession>A0A420D8P5</accession>
<dbReference type="Pfam" id="PF13545">
    <property type="entry name" value="HTH_Crp_2"/>
    <property type="match status" value="1"/>
</dbReference>
<dbReference type="InterPro" id="IPR036388">
    <property type="entry name" value="WH-like_DNA-bd_sf"/>
</dbReference>
<dbReference type="InterPro" id="IPR012318">
    <property type="entry name" value="HTH_CRP"/>
</dbReference>
<dbReference type="InterPro" id="IPR000595">
    <property type="entry name" value="cNMP-bd_dom"/>
</dbReference>
<name>A0A420D8P5_9FLAO</name>
<evidence type="ECO:0000259" key="4">
    <source>
        <dbReference type="PROSITE" id="PS50042"/>
    </source>
</evidence>
<organism evidence="7 8">
    <name type="scientific">Epilithonimonas arachidiradicis</name>
    <dbReference type="NCBI Taxonomy" id="1617282"/>
    <lineage>
        <taxon>Bacteria</taxon>
        <taxon>Pseudomonadati</taxon>
        <taxon>Bacteroidota</taxon>
        <taxon>Flavobacteriia</taxon>
        <taxon>Flavobacteriales</taxon>
        <taxon>Weeksellaceae</taxon>
        <taxon>Chryseobacterium group</taxon>
        <taxon>Epilithonimonas</taxon>
    </lineage>
</organism>
<dbReference type="InterPro" id="IPR014710">
    <property type="entry name" value="RmlC-like_jellyroll"/>
</dbReference>
<dbReference type="OrthoDB" id="667966at2"/>
<evidence type="ECO:0000313" key="8">
    <source>
        <dbReference type="Proteomes" id="UP000285906"/>
    </source>
</evidence>
<evidence type="ECO:0000313" key="7">
    <source>
        <dbReference type="EMBL" id="RKE87199.1"/>
    </source>
</evidence>
<sequence>MLISKDLLLSYGAKIEHHDAGDIIFREGDIPKFYYQIISGRIKLNHYNEDGKELILAILHAGLSVCELLLFIDKTYPVNAIVFEACIIIKLHKAQFKKLLDDHPKISRDINAFLSERLYYKFIMLENNSSLHPDVRLKGVFDYHKSFCPDQNPFSFEIPLTRQQLASLTGLRVETVIRTIKKLEKQGEVRIIQGKIFY</sequence>
<dbReference type="EMBL" id="RAQH01000005">
    <property type="protein sequence ID" value="RKE87199.1"/>
    <property type="molecule type" value="Genomic_DNA"/>
</dbReference>
<keyword evidence="9" id="KW-1185">Reference proteome</keyword>
<evidence type="ECO:0000256" key="2">
    <source>
        <dbReference type="ARBA" id="ARBA00023125"/>
    </source>
</evidence>
<evidence type="ECO:0000313" key="6">
    <source>
        <dbReference type="EMBL" id="GGG59093.1"/>
    </source>
</evidence>
<feature type="domain" description="Cyclic nucleotide-binding" evidence="4">
    <location>
        <begin position="1"/>
        <end position="117"/>
    </location>
</feature>
<dbReference type="SUPFAM" id="SSF51206">
    <property type="entry name" value="cAMP-binding domain-like"/>
    <property type="match status" value="1"/>
</dbReference>
<evidence type="ECO:0000256" key="1">
    <source>
        <dbReference type="ARBA" id="ARBA00023015"/>
    </source>
</evidence>
<dbReference type="CDD" id="cd00038">
    <property type="entry name" value="CAP_ED"/>
    <property type="match status" value="1"/>
</dbReference>
<dbReference type="Proteomes" id="UP000658202">
    <property type="component" value="Unassembled WGS sequence"/>
</dbReference>
<dbReference type="EMBL" id="BMCW01000004">
    <property type="protein sequence ID" value="GGG59093.1"/>
    <property type="molecule type" value="Genomic_DNA"/>
</dbReference>
<dbReference type="SMART" id="SM00419">
    <property type="entry name" value="HTH_CRP"/>
    <property type="match status" value="1"/>
</dbReference>
<gene>
    <name evidence="7" type="ORF">BXY58_2075</name>
    <name evidence="6" type="ORF">GCM10007332_20910</name>
</gene>
<dbReference type="Pfam" id="PF00027">
    <property type="entry name" value="cNMP_binding"/>
    <property type="match status" value="1"/>
</dbReference>
<evidence type="ECO:0000259" key="5">
    <source>
        <dbReference type="PROSITE" id="PS51063"/>
    </source>
</evidence>
<dbReference type="AlphaFoldDB" id="A0A420D8P5"/>
<dbReference type="InterPro" id="IPR036390">
    <property type="entry name" value="WH_DNA-bd_sf"/>
</dbReference>